<feature type="chain" id="PRO_5045847610" evidence="1">
    <location>
        <begin position="21"/>
        <end position="295"/>
    </location>
</feature>
<dbReference type="EMBL" id="JBFRUW010000023">
    <property type="protein sequence ID" value="MFA0568399.1"/>
    <property type="molecule type" value="Genomic_DNA"/>
</dbReference>
<evidence type="ECO:0000256" key="1">
    <source>
        <dbReference type="SAM" id="SignalP"/>
    </source>
</evidence>
<protein>
    <submittedName>
        <fullName evidence="2">DUF2861 family protein</fullName>
    </submittedName>
</protein>
<gene>
    <name evidence="2" type="ORF">AB4566_08930</name>
</gene>
<proteinExistence type="predicted"/>
<dbReference type="Pfam" id="PF11060">
    <property type="entry name" value="DUF2861"/>
    <property type="match status" value="1"/>
</dbReference>
<evidence type="ECO:0000313" key="2">
    <source>
        <dbReference type="EMBL" id="MFA0568399.1"/>
    </source>
</evidence>
<dbReference type="InterPro" id="IPR021290">
    <property type="entry name" value="DUF2861"/>
</dbReference>
<name>A0ABV4NBJ6_9VIBR</name>
<dbReference type="Proteomes" id="UP001570417">
    <property type="component" value="Unassembled WGS sequence"/>
</dbReference>
<keyword evidence="1" id="KW-0732">Signal</keyword>
<feature type="signal peptide" evidence="1">
    <location>
        <begin position="1"/>
        <end position="20"/>
    </location>
</feature>
<sequence>MRIPALSIILLTSLCNSVQASDWFDNNDTLTQVHKHLLDDDLPGMFESLVEVWQNNPKQVKEDHLNELFTQALDRDCGKSLSKPVLPSWIGSLAVKRLAIQSPGRDSFRLVVDAEVESIIENIELSKWVDKPISSDSLFYKQSSKESSPANHSYRKRYNLNSPLDSGLYRLTVTSQNKKTWSSWIILGEVRLKQQVRWASKDTWLIDKKELLNPYCPLPRLDVGLFDYINGQYEEVWGKSYESDYPTTLEGGNISNDRYVLAVSMVHSRWQGDIAIEQTQTISKTFDISGSEELK</sequence>
<evidence type="ECO:0000313" key="3">
    <source>
        <dbReference type="Proteomes" id="UP001570417"/>
    </source>
</evidence>
<comment type="caution">
    <text evidence="2">The sequence shown here is derived from an EMBL/GenBank/DDBJ whole genome shotgun (WGS) entry which is preliminary data.</text>
</comment>
<organism evidence="2 3">
    <name type="scientific">Vibrio gallaecicus</name>
    <dbReference type="NCBI Taxonomy" id="552386"/>
    <lineage>
        <taxon>Bacteria</taxon>
        <taxon>Pseudomonadati</taxon>
        <taxon>Pseudomonadota</taxon>
        <taxon>Gammaproteobacteria</taxon>
        <taxon>Vibrionales</taxon>
        <taxon>Vibrionaceae</taxon>
        <taxon>Vibrio</taxon>
    </lineage>
</organism>
<dbReference type="RefSeq" id="WP_273297035.1">
    <property type="nucleotide sequence ID" value="NZ_JBFRUW010000023.1"/>
</dbReference>
<reference evidence="2 3" key="1">
    <citation type="journal article" date="2024" name="ISME J.">
        <title>Tailless and filamentous prophages are predominant in marine Vibrio.</title>
        <authorList>
            <person name="Steensen K."/>
            <person name="Seneca J."/>
            <person name="Bartlau N."/>
            <person name="Yu X.A."/>
            <person name="Hussain F.A."/>
            <person name="Polz M.F."/>
        </authorList>
    </citation>
    <scope>NUCLEOTIDE SEQUENCE [LARGE SCALE GENOMIC DNA]</scope>
    <source>
        <strain evidence="2 3">10N.222.51.A1</strain>
    </source>
</reference>
<keyword evidence="3" id="KW-1185">Reference proteome</keyword>
<accession>A0ABV4NBJ6</accession>